<dbReference type="PROSITE" id="PS01295">
    <property type="entry name" value="ISPD"/>
    <property type="match status" value="1"/>
</dbReference>
<proteinExistence type="predicted"/>
<dbReference type="PANTHER" id="PTHR32125">
    <property type="entry name" value="2-C-METHYL-D-ERYTHRITOL 4-PHOSPHATE CYTIDYLYLTRANSFERASE, CHLOROPLASTIC"/>
    <property type="match status" value="1"/>
</dbReference>
<dbReference type="SUPFAM" id="SSF53448">
    <property type="entry name" value="Nucleotide-diphospho-sugar transferases"/>
    <property type="match status" value="1"/>
</dbReference>
<dbReference type="InterPro" id="IPR018294">
    <property type="entry name" value="ISPD_synthase_CS"/>
</dbReference>
<keyword evidence="2 3" id="KW-0548">Nucleotidyltransferase</keyword>
<evidence type="ECO:0000313" key="3">
    <source>
        <dbReference type="EMBL" id="MBD3689483.1"/>
    </source>
</evidence>
<dbReference type="GO" id="GO:0050518">
    <property type="term" value="F:2-C-methyl-D-erythritol 4-phosphate cytidylyltransferase activity"/>
    <property type="evidence" value="ECO:0007669"/>
    <property type="project" value="TreeGrafter"/>
</dbReference>
<dbReference type="InterPro" id="IPR029044">
    <property type="entry name" value="Nucleotide-diphossugar_trans"/>
</dbReference>
<comment type="caution">
    <text evidence="3">The sequence shown here is derived from an EMBL/GenBank/DDBJ whole genome shotgun (WGS) entry which is preliminary data.</text>
</comment>
<organism evidence="3 4">
    <name type="scientific">Nanchangia anserum</name>
    <dbReference type="NCBI Taxonomy" id="2692125"/>
    <lineage>
        <taxon>Bacteria</taxon>
        <taxon>Bacillati</taxon>
        <taxon>Actinomycetota</taxon>
        <taxon>Actinomycetes</taxon>
        <taxon>Actinomycetales</taxon>
        <taxon>Actinomycetaceae</taxon>
        <taxon>Nanchangia</taxon>
    </lineage>
</organism>
<dbReference type="InterPro" id="IPR034683">
    <property type="entry name" value="IspD/TarI"/>
</dbReference>
<dbReference type="InterPro" id="IPR050088">
    <property type="entry name" value="IspD/TarI_cytidylyltransf_bact"/>
</dbReference>
<dbReference type="GO" id="GO:0008299">
    <property type="term" value="P:isoprenoid biosynthetic process"/>
    <property type="evidence" value="ECO:0007669"/>
    <property type="project" value="InterPro"/>
</dbReference>
<protein>
    <submittedName>
        <fullName evidence="3">2-C-methyl-D-erythritol 4-phosphate cytidylyltransferase</fullName>
    </submittedName>
</protein>
<evidence type="ECO:0000256" key="2">
    <source>
        <dbReference type="ARBA" id="ARBA00022695"/>
    </source>
</evidence>
<dbReference type="Pfam" id="PF01128">
    <property type="entry name" value="IspD"/>
    <property type="match status" value="1"/>
</dbReference>
<dbReference type="Gene3D" id="3.90.550.10">
    <property type="entry name" value="Spore Coat Polysaccharide Biosynthesis Protein SpsA, Chain A"/>
    <property type="match status" value="1"/>
</dbReference>
<keyword evidence="4" id="KW-1185">Reference proteome</keyword>
<dbReference type="EMBL" id="JACRUO010000001">
    <property type="protein sequence ID" value="MBD3689483.1"/>
    <property type="molecule type" value="Genomic_DNA"/>
</dbReference>
<evidence type="ECO:0000256" key="1">
    <source>
        <dbReference type="ARBA" id="ARBA00022679"/>
    </source>
</evidence>
<keyword evidence="1 3" id="KW-0808">Transferase</keyword>
<reference evidence="3 4" key="1">
    <citation type="submission" date="2020-08" db="EMBL/GenBank/DDBJ databases">
        <title>Winkia gen. nov., sp. nov., isolated from faeces of the Anser albifrons in China.</title>
        <authorList>
            <person name="Liu Q."/>
        </authorList>
    </citation>
    <scope>NUCLEOTIDE SEQUENCE [LARGE SCALE GENOMIC DNA]</scope>
    <source>
        <strain evidence="3 4">C62</strain>
    </source>
</reference>
<dbReference type="CDD" id="cd02516">
    <property type="entry name" value="CDP-ME_synthetase"/>
    <property type="match status" value="1"/>
</dbReference>
<name>A0A8I0KUA3_9ACTO</name>
<evidence type="ECO:0000313" key="4">
    <source>
        <dbReference type="Proteomes" id="UP000627538"/>
    </source>
</evidence>
<dbReference type="Proteomes" id="UP000627538">
    <property type="component" value="Unassembled WGS sequence"/>
</dbReference>
<dbReference type="AlphaFoldDB" id="A0A8I0KUA3"/>
<sequence>MGTRLGSRDPKALVPVAGRTILAHSLDLVAGLPDVAGVAVTAPADHLDRFRDIVEAAELSCPSRVTPGGDTRQQSVRAGLEALADLSGTRSRDADAIVLIHDAARCLTPIDQALRVIDAVAAGCDAVTPALPVVDTITQAGPARTLHGEGGPVEVEEAGATLDRSRLRAVQTPQGFPGHLIWAAHTAPETDAAATDDIQMVVAAGGTAALVAGDPLAFKITVPLDLDRAHTILTARA</sequence>
<dbReference type="PANTHER" id="PTHR32125:SF4">
    <property type="entry name" value="2-C-METHYL-D-ERYTHRITOL 4-PHOSPHATE CYTIDYLYLTRANSFERASE, CHLOROPLASTIC"/>
    <property type="match status" value="1"/>
</dbReference>
<gene>
    <name evidence="3" type="ORF">H8R10_04475</name>
</gene>
<accession>A0A8I0KUA3</accession>